<evidence type="ECO:0000313" key="2">
    <source>
        <dbReference type="Proteomes" id="UP000249396"/>
    </source>
</evidence>
<dbReference type="Gene3D" id="3.10.450.530">
    <property type="entry name" value="Ribonuclease toxin, BrnT, of type II toxin-antitoxin system"/>
    <property type="match status" value="1"/>
</dbReference>
<reference evidence="1 2" key="1">
    <citation type="journal article" date="2018" name="Aquat. Microb. Ecol.">
        <title>Gammaproteobacterial methanotrophs dominate.</title>
        <authorList>
            <person name="Rissanen A.J."/>
            <person name="Saarenheimo J."/>
            <person name="Tiirola M."/>
            <person name="Peura S."/>
            <person name="Aalto S.L."/>
            <person name="Karvinen A."/>
            <person name="Nykanen H."/>
        </authorList>
    </citation>
    <scope>NUCLEOTIDE SEQUENCE [LARGE SCALE GENOMIC DNA]</scope>
    <source>
        <strain evidence="1">AMbin10</strain>
    </source>
</reference>
<evidence type="ECO:0000313" key="1">
    <source>
        <dbReference type="EMBL" id="PZN77509.1"/>
    </source>
</evidence>
<sequence>MQDNLFEWDDTKAAINWRNHGVAFSYAVKAFRDLFAVEWIDDRENYDEERVNLLGMCNGVLLHVTYTERGDRIRLISARRAEKHEQNYYYSENSI</sequence>
<accession>A0A2W4R5H8</accession>
<name>A0A2W4R5H8_9GAMM</name>
<protein>
    <submittedName>
        <fullName evidence="1">BrnT family toxin</fullName>
    </submittedName>
</protein>
<proteinExistence type="predicted"/>
<dbReference type="InterPro" id="IPR007460">
    <property type="entry name" value="BrnT_toxin"/>
</dbReference>
<dbReference type="AlphaFoldDB" id="A0A2W4R5H8"/>
<gene>
    <name evidence="1" type="ORF">DM484_14560</name>
</gene>
<dbReference type="Proteomes" id="UP000249396">
    <property type="component" value="Unassembled WGS sequence"/>
</dbReference>
<comment type="caution">
    <text evidence="1">The sequence shown here is derived from an EMBL/GenBank/DDBJ whole genome shotgun (WGS) entry which is preliminary data.</text>
</comment>
<organism evidence="1 2">
    <name type="scientific">Candidatus Methylumidiphilus alinenensis</name>
    <dbReference type="NCBI Taxonomy" id="2202197"/>
    <lineage>
        <taxon>Bacteria</taxon>
        <taxon>Pseudomonadati</taxon>
        <taxon>Pseudomonadota</taxon>
        <taxon>Gammaproteobacteria</taxon>
        <taxon>Methylococcales</taxon>
        <taxon>Candidatus Methylumidiphilus</taxon>
    </lineage>
</organism>
<dbReference type="Pfam" id="PF04365">
    <property type="entry name" value="BrnT_toxin"/>
    <property type="match status" value="1"/>
</dbReference>
<dbReference type="InterPro" id="IPR038573">
    <property type="entry name" value="BrnT_sf"/>
</dbReference>
<dbReference type="EMBL" id="QJPH01000334">
    <property type="protein sequence ID" value="PZN77509.1"/>
    <property type="molecule type" value="Genomic_DNA"/>
</dbReference>